<evidence type="ECO:0000256" key="4">
    <source>
        <dbReference type="ARBA" id="ARBA00023242"/>
    </source>
</evidence>
<protein>
    <recommendedName>
        <fullName evidence="8">THO complex subunit 7</fullName>
    </recommendedName>
</protein>
<dbReference type="GO" id="GO:0006406">
    <property type="term" value="P:mRNA export from nucleus"/>
    <property type="evidence" value="ECO:0007669"/>
    <property type="project" value="TreeGrafter"/>
</dbReference>
<keyword evidence="7" id="KW-1185">Reference proteome</keyword>
<feature type="coiled-coil region" evidence="5">
    <location>
        <begin position="64"/>
        <end position="166"/>
    </location>
</feature>
<dbReference type="Proteomes" id="UP001165289">
    <property type="component" value="Unassembled WGS sequence"/>
</dbReference>
<gene>
    <name evidence="6" type="ORF">LOD99_2358</name>
</gene>
<dbReference type="GO" id="GO:0000445">
    <property type="term" value="C:THO complex part of transcription export complex"/>
    <property type="evidence" value="ECO:0007669"/>
    <property type="project" value="InterPro"/>
</dbReference>
<evidence type="ECO:0000256" key="5">
    <source>
        <dbReference type="SAM" id="Coils"/>
    </source>
</evidence>
<evidence type="ECO:0008006" key="8">
    <source>
        <dbReference type="Google" id="ProtNLM"/>
    </source>
</evidence>
<comment type="caution">
    <text evidence="6">The sequence shown here is derived from an EMBL/GenBank/DDBJ whole genome shotgun (WGS) entry which is preliminary data.</text>
</comment>
<dbReference type="GO" id="GO:0006397">
    <property type="term" value="P:mRNA processing"/>
    <property type="evidence" value="ECO:0007669"/>
    <property type="project" value="InterPro"/>
</dbReference>
<reference evidence="6 7" key="1">
    <citation type="journal article" date="2023" name="BMC Biol.">
        <title>The compact genome of the sponge Oopsacas minuta (Hexactinellida) is lacking key metazoan core genes.</title>
        <authorList>
            <person name="Santini S."/>
            <person name="Schenkelaars Q."/>
            <person name="Jourda C."/>
            <person name="Duchesne M."/>
            <person name="Belahbib H."/>
            <person name="Rocher C."/>
            <person name="Selva M."/>
            <person name="Riesgo A."/>
            <person name="Vervoort M."/>
            <person name="Leys S.P."/>
            <person name="Kodjabachian L."/>
            <person name="Le Bivic A."/>
            <person name="Borchiellini C."/>
            <person name="Claverie J.M."/>
            <person name="Renard E."/>
        </authorList>
    </citation>
    <scope>NUCLEOTIDE SEQUENCE [LARGE SCALE GENOMIC DNA]</scope>
    <source>
        <strain evidence="6">SPO-2</strain>
    </source>
</reference>
<dbReference type="EMBL" id="JAKMXF010000210">
    <property type="protein sequence ID" value="KAI6655069.1"/>
    <property type="molecule type" value="Genomic_DNA"/>
</dbReference>
<keyword evidence="4" id="KW-0539">Nucleus</keyword>
<accession>A0AAV7K3A5</accession>
<evidence type="ECO:0000313" key="6">
    <source>
        <dbReference type="EMBL" id="KAI6655069.1"/>
    </source>
</evidence>
<evidence type="ECO:0000256" key="3">
    <source>
        <dbReference type="ARBA" id="ARBA00023054"/>
    </source>
</evidence>
<sequence length="199" mass="23696">MSATDDDIMRTRLMIEGEGSDYRRLNNLLRSFMKWCLNDDQTQEESEAAYHQILFILSQCEFAMEKIQLSVDMYEREKQNYQLLSSEIERRRETAENEIVTYKDQLVDAREVRRNRQEYDALAKIINKYPNRRETTKEIESLEHSLLDLSQNKERLSLKVEERRKEFCLLVHSVNELQALLQDDELDVKDGNSSMDMSQ</sequence>
<dbReference type="Pfam" id="PF05615">
    <property type="entry name" value="THOC7"/>
    <property type="match status" value="1"/>
</dbReference>
<dbReference type="InterPro" id="IPR008501">
    <property type="entry name" value="THOC7/Mft1"/>
</dbReference>
<evidence type="ECO:0000256" key="1">
    <source>
        <dbReference type="ARBA" id="ARBA00004123"/>
    </source>
</evidence>
<comment type="similarity">
    <text evidence="2">Belongs to the THOC7 family.</text>
</comment>
<dbReference type="PANTHER" id="PTHR23405">
    <property type="entry name" value="MAINTENANCE OF KILLER 16 MAK16 PROTEIN-RELATED"/>
    <property type="match status" value="1"/>
</dbReference>
<evidence type="ECO:0000313" key="7">
    <source>
        <dbReference type="Proteomes" id="UP001165289"/>
    </source>
</evidence>
<dbReference type="PANTHER" id="PTHR23405:SF5">
    <property type="entry name" value="THO COMPLEX SUBUNIT 7 HOMOLOG"/>
    <property type="match status" value="1"/>
</dbReference>
<comment type="subcellular location">
    <subcellularLocation>
        <location evidence="1">Nucleus</location>
    </subcellularLocation>
</comment>
<organism evidence="6 7">
    <name type="scientific">Oopsacas minuta</name>
    <dbReference type="NCBI Taxonomy" id="111878"/>
    <lineage>
        <taxon>Eukaryota</taxon>
        <taxon>Metazoa</taxon>
        <taxon>Porifera</taxon>
        <taxon>Hexactinellida</taxon>
        <taxon>Hexasterophora</taxon>
        <taxon>Lyssacinosida</taxon>
        <taxon>Leucopsacidae</taxon>
        <taxon>Oopsacas</taxon>
    </lineage>
</organism>
<name>A0AAV7K3A5_9METZ</name>
<keyword evidence="3 5" id="KW-0175">Coiled coil</keyword>
<evidence type="ECO:0000256" key="2">
    <source>
        <dbReference type="ARBA" id="ARBA00006482"/>
    </source>
</evidence>
<proteinExistence type="inferred from homology"/>
<dbReference type="AlphaFoldDB" id="A0AAV7K3A5"/>